<dbReference type="EMBL" id="DVLF01000122">
    <property type="protein sequence ID" value="HIT50188.1"/>
    <property type="molecule type" value="Genomic_DNA"/>
</dbReference>
<feature type="domain" description="GLUG" evidence="2">
    <location>
        <begin position="299"/>
        <end position="322"/>
    </location>
</feature>
<feature type="chain" id="PRO_5039015713" description="GLUG domain-containing protein" evidence="1">
    <location>
        <begin position="23"/>
        <end position="535"/>
    </location>
</feature>
<evidence type="ECO:0000259" key="2">
    <source>
        <dbReference type="Pfam" id="PF07581"/>
    </source>
</evidence>
<dbReference type="InterPro" id="IPR011493">
    <property type="entry name" value="GLUG"/>
</dbReference>
<evidence type="ECO:0000313" key="4">
    <source>
        <dbReference type="Proteomes" id="UP000886758"/>
    </source>
</evidence>
<dbReference type="Gene3D" id="2.160.20.110">
    <property type="match status" value="1"/>
</dbReference>
<proteinExistence type="predicted"/>
<accession>A0A9D1GRJ6</accession>
<keyword evidence="1" id="KW-0732">Signal</keyword>
<comment type="caution">
    <text evidence="3">The sequence shown here is derived from an EMBL/GenBank/DDBJ whole genome shotgun (WGS) entry which is preliminary data.</text>
</comment>
<dbReference type="PROSITE" id="PS51257">
    <property type="entry name" value="PROKAR_LIPOPROTEIN"/>
    <property type="match status" value="1"/>
</dbReference>
<dbReference type="AlphaFoldDB" id="A0A9D1GRJ6"/>
<feature type="signal peptide" evidence="1">
    <location>
        <begin position="1"/>
        <end position="22"/>
    </location>
</feature>
<reference evidence="3" key="1">
    <citation type="submission" date="2020-10" db="EMBL/GenBank/DDBJ databases">
        <authorList>
            <person name="Gilroy R."/>
        </authorList>
    </citation>
    <scope>NUCLEOTIDE SEQUENCE</scope>
    <source>
        <strain evidence="3">ChiW17-6978</strain>
    </source>
</reference>
<protein>
    <recommendedName>
        <fullName evidence="2">GLUG domain-containing protein</fullName>
    </recommendedName>
</protein>
<evidence type="ECO:0000256" key="1">
    <source>
        <dbReference type="SAM" id="SignalP"/>
    </source>
</evidence>
<name>A0A9D1GRJ6_9MOLU</name>
<sequence length="535" mass="57996">MKPAMKLFSFCLLLSFFLMVCSCSGKTLNVNLEGSMKITVYKTSMDVETTFVDSEDALWKNGKAKAYITLSDANNVEKDRKNVTINTATLIGNSITFSQLEANTAYTLKLIASMDGKQKTLQTQTKTTVANGETADDPIEIHTIEDLEAMNKASSAYYKLMADLDGNNEQLSSIFGSASNPFKGHLDGNGKTIRNVLLDDGYTYAGIFGYMDGATVANLTIENVTYSVDSRGETYLGVLSGCAKKSTIENITITGVRFTFSGYSNRSAKIGSAVGYASDSVLKNVRVSDLVMQIGKSQNSYIGGFVGHNESSEISDCSVEGSMKADILYTNNTGSGYYGGFVGWNDSTKGIQNSYAQVDMDVSDQSEDNLDKDGNPLYTGYEKYILNVGGFVGANSNIDMKLIGCAAIGKINVTVGYAYTVYIGGFAGNIKGHSYLKNCVYVPSETGLQIQLMEQKPVSDEKEETVLPQKASISLGIGNISDKAVLDHVFAYFDRFGYQPQSNADLNQITVQSTVIDQDLTNFSEIIQTVIKTIE</sequence>
<dbReference type="Proteomes" id="UP000886758">
    <property type="component" value="Unassembled WGS sequence"/>
</dbReference>
<dbReference type="Pfam" id="PF07581">
    <property type="entry name" value="Glug"/>
    <property type="match status" value="1"/>
</dbReference>
<organism evidence="3 4">
    <name type="scientific">Candidatus Pelethenecus faecipullorum</name>
    <dbReference type="NCBI Taxonomy" id="2840900"/>
    <lineage>
        <taxon>Bacteria</taxon>
        <taxon>Bacillati</taxon>
        <taxon>Mycoplasmatota</taxon>
        <taxon>Mollicutes</taxon>
        <taxon>Candidatus Pelethenecus</taxon>
    </lineage>
</organism>
<gene>
    <name evidence="3" type="ORF">IAD46_04085</name>
</gene>
<reference evidence="3" key="2">
    <citation type="journal article" date="2021" name="PeerJ">
        <title>Extensive microbial diversity within the chicken gut microbiome revealed by metagenomics and culture.</title>
        <authorList>
            <person name="Gilroy R."/>
            <person name="Ravi A."/>
            <person name="Getino M."/>
            <person name="Pursley I."/>
            <person name="Horton D.L."/>
            <person name="Alikhan N.F."/>
            <person name="Baker D."/>
            <person name="Gharbi K."/>
            <person name="Hall N."/>
            <person name="Watson M."/>
            <person name="Adriaenssens E.M."/>
            <person name="Foster-Nyarko E."/>
            <person name="Jarju S."/>
            <person name="Secka A."/>
            <person name="Antonio M."/>
            <person name="Oren A."/>
            <person name="Chaudhuri R.R."/>
            <person name="La Ragione R."/>
            <person name="Hildebrand F."/>
            <person name="Pallen M.J."/>
        </authorList>
    </citation>
    <scope>NUCLEOTIDE SEQUENCE</scope>
    <source>
        <strain evidence="3">ChiW17-6978</strain>
    </source>
</reference>
<evidence type="ECO:0000313" key="3">
    <source>
        <dbReference type="EMBL" id="HIT50188.1"/>
    </source>
</evidence>